<name>A0ABW4KXQ4_9BURK</name>
<evidence type="ECO:0000313" key="3">
    <source>
        <dbReference type="Proteomes" id="UP001597304"/>
    </source>
</evidence>
<dbReference type="EMBL" id="JBHUEJ010000019">
    <property type="protein sequence ID" value="MFD1711103.1"/>
    <property type="molecule type" value="Genomic_DNA"/>
</dbReference>
<feature type="compositionally biased region" description="Pro residues" evidence="1">
    <location>
        <begin position="1"/>
        <end position="21"/>
    </location>
</feature>
<keyword evidence="3" id="KW-1185">Reference proteome</keyword>
<feature type="non-terminal residue" evidence="2">
    <location>
        <position position="1"/>
    </location>
</feature>
<accession>A0ABW4KXQ4</accession>
<feature type="region of interest" description="Disordered" evidence="1">
    <location>
        <begin position="1"/>
        <end position="48"/>
    </location>
</feature>
<protein>
    <submittedName>
        <fullName evidence="2">Uncharacterized protein</fullName>
    </submittedName>
</protein>
<organism evidence="2 3">
    <name type="scientific">Ottowia flava</name>
    <dbReference type="NCBI Taxonomy" id="2675430"/>
    <lineage>
        <taxon>Bacteria</taxon>
        <taxon>Pseudomonadati</taxon>
        <taxon>Pseudomonadota</taxon>
        <taxon>Betaproteobacteria</taxon>
        <taxon>Burkholderiales</taxon>
        <taxon>Comamonadaceae</taxon>
        <taxon>Ottowia</taxon>
    </lineage>
</organism>
<proteinExistence type="predicted"/>
<gene>
    <name evidence="2" type="ORF">ACFSF0_10825</name>
</gene>
<evidence type="ECO:0000313" key="2">
    <source>
        <dbReference type="EMBL" id="MFD1711103.1"/>
    </source>
</evidence>
<sequence length="159" mass="16737">PRPAPPPAVAPEPPAEPPQPPASSALPDTSRTARAQGGWLEATNADQAPAPIDNTWRLADGPWPSTHPRVLLQLWISSEGVIERYELLGDAAQDRAVRALIAPIIETPMTPAMIGRVPVPSTMRIELWEGDAGAPDFIGPLARDTVRGMGAAGRAASPP</sequence>
<dbReference type="Proteomes" id="UP001597304">
    <property type="component" value="Unassembled WGS sequence"/>
</dbReference>
<reference evidence="3" key="1">
    <citation type="journal article" date="2019" name="Int. J. Syst. Evol. Microbiol.">
        <title>The Global Catalogue of Microorganisms (GCM) 10K type strain sequencing project: providing services to taxonomists for standard genome sequencing and annotation.</title>
        <authorList>
            <consortium name="The Broad Institute Genomics Platform"/>
            <consortium name="The Broad Institute Genome Sequencing Center for Infectious Disease"/>
            <person name="Wu L."/>
            <person name="Ma J."/>
        </authorList>
    </citation>
    <scope>NUCLEOTIDE SEQUENCE [LARGE SCALE GENOMIC DNA]</scope>
    <source>
        <strain evidence="3">LMG 29247</strain>
    </source>
</reference>
<comment type="caution">
    <text evidence="2">The sequence shown here is derived from an EMBL/GenBank/DDBJ whole genome shotgun (WGS) entry which is preliminary data.</text>
</comment>
<evidence type="ECO:0000256" key="1">
    <source>
        <dbReference type="SAM" id="MobiDB-lite"/>
    </source>
</evidence>